<dbReference type="EMBL" id="CAESAP020000210">
    <property type="protein sequence ID" value="CAB5502325.1"/>
    <property type="molecule type" value="Genomic_DNA"/>
</dbReference>
<gene>
    <name evidence="1" type="ORF">AZO1586R_1415</name>
</gene>
<reference evidence="1" key="1">
    <citation type="submission" date="2020-05" db="EMBL/GenBank/DDBJ databases">
        <authorList>
            <person name="Petersen J."/>
            <person name="Sayavedra L."/>
        </authorList>
    </citation>
    <scope>NUCLEOTIDE SEQUENCE</scope>
    <source>
        <strain evidence="1">B azoricus SOX Menez Gwen</strain>
    </source>
</reference>
<proteinExistence type="predicted"/>
<accession>A0ACA8ZQP8</accession>
<evidence type="ECO:0000313" key="1">
    <source>
        <dbReference type="EMBL" id="CAB5502325.1"/>
    </source>
</evidence>
<organism evidence="1 2">
    <name type="scientific">Bathymodiolus azoricus thioautotrophic gill symbiont</name>
    <dbReference type="NCBI Taxonomy" id="235205"/>
    <lineage>
        <taxon>Bacteria</taxon>
        <taxon>Pseudomonadati</taxon>
        <taxon>Pseudomonadota</taxon>
        <taxon>Gammaproteobacteria</taxon>
        <taxon>sulfur-oxidizing symbionts</taxon>
    </lineage>
</organism>
<protein>
    <submittedName>
        <fullName evidence="1">Uncharacterized protein</fullName>
    </submittedName>
</protein>
<comment type="caution">
    <text evidence="1">The sequence shown here is derived from an EMBL/GenBank/DDBJ whole genome shotgun (WGS) entry which is preliminary data.</text>
</comment>
<sequence length="46" mass="5088">MTILATLSIDAKLYLLTSSAIFVAKPQRFAYLVLGKFSLTLLNKGR</sequence>
<dbReference type="Proteomes" id="UP000635628">
    <property type="component" value="Unassembled WGS sequence"/>
</dbReference>
<evidence type="ECO:0000313" key="2">
    <source>
        <dbReference type="Proteomes" id="UP000635628"/>
    </source>
</evidence>
<keyword evidence="2" id="KW-1185">Reference proteome</keyword>
<name>A0ACA8ZQP8_9GAMM</name>